<dbReference type="PROSITE" id="PS00392">
    <property type="entry name" value="DDC_GAD_HDC_YDC"/>
    <property type="match status" value="1"/>
</dbReference>
<dbReference type="InterPro" id="IPR015422">
    <property type="entry name" value="PyrdxlP-dep_Trfase_small"/>
</dbReference>
<dbReference type="STRING" id="1441469.A0A225BEM1"/>
<protein>
    <recommendedName>
        <fullName evidence="10">Aromatic-L-amino-acid decarboxylase</fullName>
    </recommendedName>
</protein>
<dbReference type="GO" id="GO:0005737">
    <property type="term" value="C:cytoplasm"/>
    <property type="evidence" value="ECO:0007669"/>
    <property type="project" value="TreeGrafter"/>
</dbReference>
<dbReference type="InterPro" id="IPR021115">
    <property type="entry name" value="Pyridoxal-P_BS"/>
</dbReference>
<dbReference type="InterPro" id="IPR010977">
    <property type="entry name" value="Aromatic_deC"/>
</dbReference>
<dbReference type="PRINTS" id="PR00800">
    <property type="entry name" value="YHDCRBOXLASE"/>
</dbReference>
<dbReference type="Gene3D" id="3.40.640.10">
    <property type="entry name" value="Type I PLP-dependent aspartate aminotransferase-like (Major domain)"/>
    <property type="match status" value="1"/>
</dbReference>
<dbReference type="PANTHER" id="PTHR11999:SF70">
    <property type="entry name" value="MIP05841P"/>
    <property type="match status" value="1"/>
</dbReference>
<evidence type="ECO:0000256" key="1">
    <source>
        <dbReference type="ARBA" id="ARBA00001933"/>
    </source>
</evidence>
<dbReference type="AlphaFoldDB" id="A0A225BEM1"/>
<evidence type="ECO:0000313" key="8">
    <source>
        <dbReference type="EMBL" id="OKL64487.1"/>
    </source>
</evidence>
<keyword evidence="3" id="KW-0210">Decarboxylase</keyword>
<evidence type="ECO:0000256" key="6">
    <source>
        <dbReference type="PIRSR" id="PIRSR602129-50"/>
    </source>
</evidence>
<dbReference type="GO" id="GO:0030170">
    <property type="term" value="F:pyridoxal phosphate binding"/>
    <property type="evidence" value="ECO:0007669"/>
    <property type="project" value="InterPro"/>
</dbReference>
<comment type="similarity">
    <text evidence="2 7">Belongs to the group II decarboxylase family.</text>
</comment>
<dbReference type="GO" id="GO:0019752">
    <property type="term" value="P:carboxylic acid metabolic process"/>
    <property type="evidence" value="ECO:0007669"/>
    <property type="project" value="InterPro"/>
</dbReference>
<comment type="cofactor">
    <cofactor evidence="1 6 7">
        <name>pyridoxal 5'-phosphate</name>
        <dbReference type="ChEBI" id="CHEBI:597326"/>
    </cofactor>
</comment>
<proteinExistence type="inferred from homology"/>
<evidence type="ECO:0000256" key="4">
    <source>
        <dbReference type="ARBA" id="ARBA00022898"/>
    </source>
</evidence>
<evidence type="ECO:0000256" key="5">
    <source>
        <dbReference type="ARBA" id="ARBA00023239"/>
    </source>
</evidence>
<dbReference type="GO" id="GO:0006520">
    <property type="term" value="P:amino acid metabolic process"/>
    <property type="evidence" value="ECO:0007669"/>
    <property type="project" value="InterPro"/>
</dbReference>
<gene>
    <name evidence="8" type="ORF">UA08_00877</name>
</gene>
<dbReference type="SUPFAM" id="SSF53383">
    <property type="entry name" value="PLP-dependent transferases"/>
    <property type="match status" value="1"/>
</dbReference>
<sequence>MFKVAPGVTHWQSPNYFAIFPAIVTYPSILGEMYSAAFTAPAFNWLCSPASTELETVMMDWLAKALKLPCSFLSTSSNGGGSVIHGSASEAITTVMVAARERYIRTKIDQEGLKEGSPEREEIEAYLRTRLVAIGSEETHSSTQKGAIISATRYRAMPVELEEGYAITGARLEAVLEQCQKEGFHPYYMTATLGTTTSCAVDRFDEIAEVKKKWPLIWVHVDGAYAGASLICEEFQHYSRQIDIADSFNFNMHKWLMVNFDCSCLFIKRRADLIQTFNVQPAYLKNTFSESGLVTDYRDWQIPLSRRFRALKVWFVLRTYGIKGLQQHIRRSIHLGDIFARLLKERSDIIEIIWGPVFALTCFRINPKKLNDDTELADKLTTKVAEQINASGKIMITASRLAGRAVIRFLPANTNVTEQSTRRAGDYN</sequence>
<keyword evidence="5 7" id="KW-0456">Lyase</keyword>
<dbReference type="InterPro" id="IPR015424">
    <property type="entry name" value="PyrdxlP-dep_Trfase"/>
</dbReference>
<dbReference type="Proteomes" id="UP000214365">
    <property type="component" value="Unassembled WGS sequence"/>
</dbReference>
<accession>A0A225BEM1</accession>
<dbReference type="RefSeq" id="XP_020124608.1">
    <property type="nucleotide sequence ID" value="XM_020260731.1"/>
</dbReference>
<organism evidence="8 9">
    <name type="scientific">Talaromyces atroroseus</name>
    <dbReference type="NCBI Taxonomy" id="1441469"/>
    <lineage>
        <taxon>Eukaryota</taxon>
        <taxon>Fungi</taxon>
        <taxon>Dikarya</taxon>
        <taxon>Ascomycota</taxon>
        <taxon>Pezizomycotina</taxon>
        <taxon>Eurotiomycetes</taxon>
        <taxon>Eurotiomycetidae</taxon>
        <taxon>Eurotiales</taxon>
        <taxon>Trichocomaceae</taxon>
        <taxon>Talaromyces</taxon>
        <taxon>Talaromyces sect. Trachyspermi</taxon>
    </lineage>
</organism>
<comment type="caution">
    <text evidence="8">The sequence shown here is derived from an EMBL/GenBank/DDBJ whole genome shotgun (WGS) entry which is preliminary data.</text>
</comment>
<reference evidence="8 9" key="1">
    <citation type="submission" date="2015-06" db="EMBL/GenBank/DDBJ databases">
        <title>Talaromyces atroroseus IBT 11181 draft genome.</title>
        <authorList>
            <person name="Rasmussen K.B."/>
            <person name="Rasmussen S."/>
            <person name="Petersen B."/>
            <person name="Sicheritz-Ponten T."/>
            <person name="Mortensen U.H."/>
            <person name="Thrane U."/>
        </authorList>
    </citation>
    <scope>NUCLEOTIDE SEQUENCE [LARGE SCALE GENOMIC DNA]</scope>
    <source>
        <strain evidence="8 9">IBT 11181</strain>
    </source>
</reference>
<dbReference type="PANTHER" id="PTHR11999">
    <property type="entry name" value="GROUP II PYRIDOXAL-5-PHOSPHATE DECARBOXYLASE"/>
    <property type="match status" value="1"/>
</dbReference>
<dbReference type="GeneID" id="31000632"/>
<dbReference type="OrthoDB" id="639767at2759"/>
<dbReference type="GO" id="GO:0016831">
    <property type="term" value="F:carboxy-lyase activity"/>
    <property type="evidence" value="ECO:0007669"/>
    <property type="project" value="UniProtKB-KW"/>
</dbReference>
<dbReference type="Pfam" id="PF00282">
    <property type="entry name" value="Pyridoxal_deC"/>
    <property type="match status" value="1"/>
</dbReference>
<keyword evidence="4 6" id="KW-0663">Pyridoxal phosphate</keyword>
<feature type="modified residue" description="N6-(pyridoxal phosphate)lysine" evidence="6">
    <location>
        <position position="254"/>
    </location>
</feature>
<evidence type="ECO:0000256" key="2">
    <source>
        <dbReference type="ARBA" id="ARBA00009533"/>
    </source>
</evidence>
<keyword evidence="9" id="KW-1185">Reference proteome</keyword>
<dbReference type="InterPro" id="IPR002129">
    <property type="entry name" value="PyrdxlP-dep_de-COase"/>
</dbReference>
<dbReference type="InterPro" id="IPR015421">
    <property type="entry name" value="PyrdxlP-dep_Trfase_major"/>
</dbReference>
<name>A0A225BEM1_TALAT</name>
<evidence type="ECO:0000256" key="7">
    <source>
        <dbReference type="RuleBase" id="RU000382"/>
    </source>
</evidence>
<dbReference type="EMBL" id="LFMY01000001">
    <property type="protein sequence ID" value="OKL64487.1"/>
    <property type="molecule type" value="Genomic_DNA"/>
</dbReference>
<evidence type="ECO:0000313" key="9">
    <source>
        <dbReference type="Proteomes" id="UP000214365"/>
    </source>
</evidence>
<evidence type="ECO:0000256" key="3">
    <source>
        <dbReference type="ARBA" id="ARBA00022793"/>
    </source>
</evidence>
<evidence type="ECO:0008006" key="10">
    <source>
        <dbReference type="Google" id="ProtNLM"/>
    </source>
</evidence>
<dbReference type="Gene3D" id="3.90.1150.10">
    <property type="entry name" value="Aspartate Aminotransferase, domain 1"/>
    <property type="match status" value="1"/>
</dbReference>